<proteinExistence type="predicted"/>
<keyword evidence="2" id="KW-0732">Signal</keyword>
<organism evidence="3 4">
    <name type="scientific">Flavobacterium frigidarium</name>
    <dbReference type="NCBI Taxonomy" id="99286"/>
    <lineage>
        <taxon>Bacteria</taxon>
        <taxon>Pseudomonadati</taxon>
        <taxon>Bacteroidota</taxon>
        <taxon>Flavobacteriia</taxon>
        <taxon>Flavobacteriales</taxon>
        <taxon>Flavobacteriaceae</taxon>
        <taxon>Flavobacterium</taxon>
    </lineage>
</organism>
<evidence type="ECO:0000256" key="1">
    <source>
        <dbReference type="ARBA" id="ARBA00023284"/>
    </source>
</evidence>
<reference evidence="3 4" key="1">
    <citation type="submission" date="2023-05" db="EMBL/GenBank/DDBJ databases">
        <title>Adaptations of aquatic viruses from atmosphere-close ecosystems of the Central Arctic Ocean.</title>
        <authorList>
            <person name="Rahlff J."/>
            <person name="Holmfeldt K."/>
        </authorList>
    </citation>
    <scope>NUCLEOTIDE SEQUENCE [LARGE SCALE GENOMIC DNA]</scope>
    <source>
        <strain evidence="3 4">Arc14</strain>
    </source>
</reference>
<dbReference type="Pfam" id="PF13899">
    <property type="entry name" value="Thioredoxin_7"/>
    <property type="match status" value="1"/>
</dbReference>
<dbReference type="InterPro" id="IPR036249">
    <property type="entry name" value="Thioredoxin-like_sf"/>
</dbReference>
<dbReference type="RefSeq" id="WP_371568984.1">
    <property type="nucleotide sequence ID" value="NZ_JASMRN010000004.1"/>
</dbReference>
<evidence type="ECO:0000313" key="4">
    <source>
        <dbReference type="Proteomes" id="UP001568894"/>
    </source>
</evidence>
<evidence type="ECO:0000313" key="3">
    <source>
        <dbReference type="EMBL" id="MEZ7514857.1"/>
    </source>
</evidence>
<sequence length="154" mass="17626">MKNKILFLFLLFCAVPSGFAQLKTHTFQEAEQLAIQNPKPIVVFIHTEWCTYCKMMENSTFKNKKIIATLNDNYYFVPFDAEFTESITFNNHTFNFQPTGTKTGIHELATALATINGQVVYPTLTILDSEKSIIFQQHSLIRAVDLLSILQKLK</sequence>
<keyword evidence="1" id="KW-0676">Redox-active center</keyword>
<feature type="signal peptide" evidence="2">
    <location>
        <begin position="1"/>
        <end position="20"/>
    </location>
</feature>
<evidence type="ECO:0000256" key="2">
    <source>
        <dbReference type="SAM" id="SignalP"/>
    </source>
</evidence>
<dbReference type="InterPro" id="IPR017937">
    <property type="entry name" value="Thioredoxin_CS"/>
</dbReference>
<name>A0ABV4KBB2_9FLAO</name>
<feature type="chain" id="PRO_5045060755" evidence="2">
    <location>
        <begin position="21"/>
        <end position="154"/>
    </location>
</feature>
<dbReference type="PROSITE" id="PS00194">
    <property type="entry name" value="THIOREDOXIN_1"/>
    <property type="match status" value="1"/>
</dbReference>
<dbReference type="Gene3D" id="3.40.30.10">
    <property type="entry name" value="Glutaredoxin"/>
    <property type="match status" value="1"/>
</dbReference>
<protein>
    <submittedName>
        <fullName evidence="3">Thioredoxin family protein</fullName>
    </submittedName>
</protein>
<comment type="caution">
    <text evidence="3">The sequence shown here is derived from an EMBL/GenBank/DDBJ whole genome shotgun (WGS) entry which is preliminary data.</text>
</comment>
<keyword evidence="4" id="KW-1185">Reference proteome</keyword>
<dbReference type="SUPFAM" id="SSF52833">
    <property type="entry name" value="Thioredoxin-like"/>
    <property type="match status" value="1"/>
</dbReference>
<dbReference type="Proteomes" id="UP001568894">
    <property type="component" value="Unassembled WGS sequence"/>
</dbReference>
<accession>A0ABV4KBB2</accession>
<gene>
    <name evidence="3" type="ORF">QO192_06125</name>
</gene>
<dbReference type="EMBL" id="JASMRN010000004">
    <property type="protein sequence ID" value="MEZ7514857.1"/>
    <property type="molecule type" value="Genomic_DNA"/>
</dbReference>